<dbReference type="Pfam" id="PF01479">
    <property type="entry name" value="S4"/>
    <property type="match status" value="1"/>
</dbReference>
<dbReference type="InterPro" id="IPR002307">
    <property type="entry name" value="Tyr-tRNA-ligase"/>
</dbReference>
<dbReference type="PRINTS" id="PR01040">
    <property type="entry name" value="TRNASYNTHTYR"/>
</dbReference>
<dbReference type="SUPFAM" id="SSF52374">
    <property type="entry name" value="Nucleotidylyl transferase"/>
    <property type="match status" value="1"/>
</dbReference>
<comment type="caution">
    <text evidence="12">The sequence shown here is derived from an EMBL/GenBank/DDBJ whole genome shotgun (WGS) entry which is preliminary data.</text>
</comment>
<dbReference type="PROSITE" id="PS50889">
    <property type="entry name" value="S4"/>
    <property type="match status" value="1"/>
</dbReference>
<evidence type="ECO:0000256" key="10">
    <source>
        <dbReference type="RuleBase" id="RU363036"/>
    </source>
</evidence>
<evidence type="ECO:0000256" key="2">
    <source>
        <dbReference type="ARBA" id="ARBA00022598"/>
    </source>
</evidence>
<evidence type="ECO:0000256" key="3">
    <source>
        <dbReference type="ARBA" id="ARBA00022741"/>
    </source>
</evidence>
<dbReference type="GO" id="GO:0006437">
    <property type="term" value="P:tyrosyl-tRNA aminoacylation"/>
    <property type="evidence" value="ECO:0007669"/>
    <property type="project" value="UniProtKB-UniRule"/>
</dbReference>
<keyword evidence="3 10" id="KW-0547">Nucleotide-binding</keyword>
<dbReference type="GO" id="GO:0005524">
    <property type="term" value="F:ATP binding"/>
    <property type="evidence" value="ECO:0007669"/>
    <property type="project" value="UniProtKB-KW"/>
</dbReference>
<evidence type="ECO:0000256" key="8">
    <source>
        <dbReference type="NCBIfam" id="TIGR00234"/>
    </source>
</evidence>
<proteinExistence type="inferred from homology"/>
<dbReference type="InterPro" id="IPR014729">
    <property type="entry name" value="Rossmann-like_a/b/a_fold"/>
</dbReference>
<comment type="catalytic activity">
    <reaction evidence="7">
        <text>tRNA(Tyr) + L-tyrosine + ATP = L-tyrosyl-tRNA(Tyr) + AMP + diphosphate + H(+)</text>
        <dbReference type="Rhea" id="RHEA:10220"/>
        <dbReference type="Rhea" id="RHEA-COMP:9706"/>
        <dbReference type="Rhea" id="RHEA-COMP:9707"/>
        <dbReference type="ChEBI" id="CHEBI:15378"/>
        <dbReference type="ChEBI" id="CHEBI:30616"/>
        <dbReference type="ChEBI" id="CHEBI:33019"/>
        <dbReference type="ChEBI" id="CHEBI:58315"/>
        <dbReference type="ChEBI" id="CHEBI:78442"/>
        <dbReference type="ChEBI" id="CHEBI:78536"/>
        <dbReference type="ChEBI" id="CHEBI:456215"/>
        <dbReference type="EC" id="6.1.1.1"/>
    </reaction>
</comment>
<dbReference type="InterPro" id="IPR001412">
    <property type="entry name" value="aa-tRNA-synth_I_CS"/>
</dbReference>
<keyword evidence="2 10" id="KW-0436">Ligase</keyword>
<evidence type="ECO:0000313" key="12">
    <source>
        <dbReference type="EMBL" id="OGD87438.1"/>
    </source>
</evidence>
<dbReference type="STRING" id="1797714.A3D04_00070"/>
<keyword evidence="4 10" id="KW-0067">ATP-binding</keyword>
<evidence type="ECO:0000256" key="9">
    <source>
        <dbReference type="PROSITE-ProRule" id="PRU00182"/>
    </source>
</evidence>
<organism evidence="12 13">
    <name type="scientific">Candidatus Curtissbacteria bacterium RIFCSPHIGHO2_02_FULL_40_16b</name>
    <dbReference type="NCBI Taxonomy" id="1797714"/>
    <lineage>
        <taxon>Bacteria</taxon>
        <taxon>Candidatus Curtissiibacteriota</taxon>
    </lineage>
</organism>
<dbReference type="GO" id="GO:0004831">
    <property type="term" value="F:tyrosine-tRNA ligase activity"/>
    <property type="evidence" value="ECO:0007669"/>
    <property type="project" value="UniProtKB-UniRule"/>
</dbReference>
<dbReference type="Gene3D" id="1.10.240.10">
    <property type="entry name" value="Tyrosyl-Transfer RNA Synthetase"/>
    <property type="match status" value="1"/>
</dbReference>
<dbReference type="InterPro" id="IPR036986">
    <property type="entry name" value="S4_RNA-bd_sf"/>
</dbReference>
<dbReference type="PANTHER" id="PTHR11766:SF1">
    <property type="entry name" value="TYROSINE--TRNA LIGASE"/>
    <property type="match status" value="1"/>
</dbReference>
<evidence type="ECO:0000256" key="7">
    <source>
        <dbReference type="ARBA" id="ARBA00048248"/>
    </source>
</evidence>
<dbReference type="CDD" id="cd00165">
    <property type="entry name" value="S4"/>
    <property type="match status" value="1"/>
</dbReference>
<dbReference type="SUPFAM" id="SSF55174">
    <property type="entry name" value="Alpha-L RNA-binding motif"/>
    <property type="match status" value="1"/>
</dbReference>
<dbReference type="EMBL" id="MFBD01000048">
    <property type="protein sequence ID" value="OGD87438.1"/>
    <property type="molecule type" value="Genomic_DNA"/>
</dbReference>
<dbReference type="GO" id="GO:0005829">
    <property type="term" value="C:cytosol"/>
    <property type="evidence" value="ECO:0007669"/>
    <property type="project" value="TreeGrafter"/>
</dbReference>
<gene>
    <name evidence="12" type="ORF">A3D04_00070</name>
</gene>
<dbReference type="Pfam" id="PF00579">
    <property type="entry name" value="tRNA-synt_1b"/>
    <property type="match status" value="1"/>
</dbReference>
<evidence type="ECO:0000313" key="13">
    <source>
        <dbReference type="Proteomes" id="UP000177369"/>
    </source>
</evidence>
<keyword evidence="9" id="KW-0694">RNA-binding</keyword>
<dbReference type="AlphaFoldDB" id="A0A1F5G6G8"/>
<dbReference type="GO" id="GO:0003723">
    <property type="term" value="F:RNA binding"/>
    <property type="evidence" value="ECO:0007669"/>
    <property type="project" value="UniProtKB-KW"/>
</dbReference>
<dbReference type="InterPro" id="IPR002305">
    <property type="entry name" value="aa-tRNA-synth_Ic"/>
</dbReference>
<dbReference type="InterPro" id="IPR024088">
    <property type="entry name" value="Tyr-tRNA-ligase_bac-type"/>
</dbReference>
<feature type="domain" description="RNA-binding S4" evidence="11">
    <location>
        <begin position="332"/>
        <end position="364"/>
    </location>
</feature>
<dbReference type="EC" id="6.1.1.1" evidence="1 8"/>
<dbReference type="PANTHER" id="PTHR11766">
    <property type="entry name" value="TYROSYL-TRNA SYNTHETASE"/>
    <property type="match status" value="1"/>
</dbReference>
<reference evidence="12 13" key="1">
    <citation type="journal article" date="2016" name="Nat. Commun.">
        <title>Thousands of microbial genomes shed light on interconnected biogeochemical processes in an aquifer system.</title>
        <authorList>
            <person name="Anantharaman K."/>
            <person name="Brown C.T."/>
            <person name="Hug L.A."/>
            <person name="Sharon I."/>
            <person name="Castelle C.J."/>
            <person name="Probst A.J."/>
            <person name="Thomas B.C."/>
            <person name="Singh A."/>
            <person name="Wilkins M.J."/>
            <person name="Karaoz U."/>
            <person name="Brodie E.L."/>
            <person name="Williams K.H."/>
            <person name="Hubbard S.S."/>
            <person name="Banfield J.F."/>
        </authorList>
    </citation>
    <scope>NUCLEOTIDE SEQUENCE [LARGE SCALE GENOMIC DNA]</scope>
</reference>
<dbReference type="PROSITE" id="PS00178">
    <property type="entry name" value="AA_TRNA_LIGASE_I"/>
    <property type="match status" value="1"/>
</dbReference>
<evidence type="ECO:0000256" key="4">
    <source>
        <dbReference type="ARBA" id="ARBA00022840"/>
    </source>
</evidence>
<sequence length="378" mass="42523">MNKIDQILNRSVKQILPNKEGLEKLMDSKKIRVYLGVDPTGPKLHLGHSIPLKKLQEFADLGHEAILLFGTGTVLAGDPSQRNEARKKIAGTEIDENIKTWKSQAEKIINFDKVKIKYNGDWLLKLNYADIINIASNISSTQLYKREMFQERTKRGQTVWTHETLYPLFQGYDSVAMDVDLEIGGTDQTFNMLIGRELQKKMNKREKFVLITPLISGTDGKPMSKSSGNCIWLDDSASEMFGKIMSMADIQIEEYWQMLTDLPISKLKGLKPLDAKKMLAYEIVELYKGETSAKKTQKEFEAVYQKGAKPRDIDVNVQENVSLTEAISAFMPSKSQAKRLIGQGAVEIDGQIVKDGSVKTQKGQVLKIGKKTYAKVGK</sequence>
<keyword evidence="6 10" id="KW-0030">Aminoacyl-tRNA synthetase</keyword>
<dbReference type="CDD" id="cd00805">
    <property type="entry name" value="TyrRS_core"/>
    <property type="match status" value="1"/>
</dbReference>
<keyword evidence="5 10" id="KW-0648">Protein biosynthesis</keyword>
<dbReference type="Gene3D" id="3.40.50.620">
    <property type="entry name" value="HUPs"/>
    <property type="match status" value="1"/>
</dbReference>
<accession>A0A1F5G6G8</accession>
<evidence type="ECO:0000256" key="1">
    <source>
        <dbReference type="ARBA" id="ARBA00013160"/>
    </source>
</evidence>
<evidence type="ECO:0000256" key="6">
    <source>
        <dbReference type="ARBA" id="ARBA00023146"/>
    </source>
</evidence>
<evidence type="ECO:0000256" key="5">
    <source>
        <dbReference type="ARBA" id="ARBA00022917"/>
    </source>
</evidence>
<dbReference type="InterPro" id="IPR002942">
    <property type="entry name" value="S4_RNA-bd"/>
</dbReference>
<comment type="similarity">
    <text evidence="10">Belongs to the class-I aminoacyl-tRNA synthetase family.</text>
</comment>
<dbReference type="Gene3D" id="3.10.290.10">
    <property type="entry name" value="RNA-binding S4 domain"/>
    <property type="match status" value="1"/>
</dbReference>
<protein>
    <recommendedName>
        <fullName evidence="1 8">Tyrosine--tRNA ligase</fullName>
        <ecNumber evidence="1 8">6.1.1.1</ecNumber>
    </recommendedName>
</protein>
<dbReference type="Proteomes" id="UP000177369">
    <property type="component" value="Unassembled WGS sequence"/>
</dbReference>
<dbReference type="NCBIfam" id="TIGR00234">
    <property type="entry name" value="tyrS"/>
    <property type="match status" value="1"/>
</dbReference>
<name>A0A1F5G6G8_9BACT</name>
<evidence type="ECO:0000259" key="11">
    <source>
        <dbReference type="Pfam" id="PF01479"/>
    </source>
</evidence>